<gene>
    <name evidence="3" type="ORF">MANES_13G115400</name>
</gene>
<evidence type="ECO:0000256" key="1">
    <source>
        <dbReference type="SAM" id="Coils"/>
    </source>
</evidence>
<feature type="region of interest" description="Disordered" evidence="2">
    <location>
        <begin position="200"/>
        <end position="264"/>
    </location>
</feature>
<keyword evidence="1" id="KW-0175">Coiled coil</keyword>
<evidence type="ECO:0000313" key="3">
    <source>
        <dbReference type="EMBL" id="OAY33673.1"/>
    </source>
</evidence>
<dbReference type="AlphaFoldDB" id="A0A2C9UQY0"/>
<protein>
    <submittedName>
        <fullName evidence="3">Uncharacterized protein</fullName>
    </submittedName>
</protein>
<dbReference type="PANTHER" id="PTHR37754:SF1">
    <property type="entry name" value="CALCIUM ION-BINDING PROTEIN"/>
    <property type="match status" value="1"/>
</dbReference>
<dbReference type="OrthoDB" id="1868634at2759"/>
<feature type="coiled-coil region" evidence="1">
    <location>
        <begin position="341"/>
        <end position="406"/>
    </location>
</feature>
<evidence type="ECO:0000256" key="2">
    <source>
        <dbReference type="SAM" id="MobiDB-lite"/>
    </source>
</evidence>
<proteinExistence type="predicted"/>
<dbReference type="STRING" id="3983.A0A2C9UQY0"/>
<dbReference type="PANTHER" id="PTHR37754">
    <property type="entry name" value="CALCIUM ION-BINDING PROTEIN"/>
    <property type="match status" value="1"/>
</dbReference>
<feature type="compositionally biased region" description="Polar residues" evidence="2">
    <location>
        <begin position="252"/>
        <end position="264"/>
    </location>
</feature>
<name>A0A2C9UQY0_MANES</name>
<sequence>MGIFFSLLGEGLPSTHATSFVMGTLYKQFLEKNISSFEDFQVGILDIFDRFISELPIEYYEIPSRKELEACFNDWKRAPDPQKKELIVGLMKKSINFSKLVDSALITGIVTAAMAAKKAGDTVPQLKRINDIPNFIFVPSVTLLSLASIKLTRWIFLGNAILDDIPPEDADEEAVSDEQPLQGKGKMVKNVAWEDLPRQPPSHLQQVEEDSYPARKHQAQANQSRERSGLARQGSLRRPGKRATSRSTSASLSINPKSKLSSEQPQAALVEEMLSLFEKFESELTPSAVETQVAQQNVSDTLKTGTSILQEPEQVKKLKRSLHLLTQTSEDSLAAGQISIITNFEQEIDMLEAKFRNAADVLARASQLQANKEQAEKHFQEAYHLLRELKANDDEFKEKIGKLKSEIECLKTAEEKNLRKINDCFQCGKFQKELASKCEMELGKLWHAREKAKKDKADVEAVFKNYRQQLT</sequence>
<reference evidence="3" key="1">
    <citation type="submission" date="2016-02" db="EMBL/GenBank/DDBJ databases">
        <title>WGS assembly of Manihot esculenta.</title>
        <authorList>
            <person name="Bredeson J.V."/>
            <person name="Prochnik S.E."/>
            <person name="Lyons J.B."/>
            <person name="Schmutz J."/>
            <person name="Grimwood J."/>
            <person name="Vrebalov J."/>
            <person name="Bart R.S."/>
            <person name="Amuge T."/>
            <person name="Ferguson M.E."/>
            <person name="Green R."/>
            <person name="Putnam N."/>
            <person name="Stites J."/>
            <person name="Rounsley S."/>
            <person name="Rokhsar D.S."/>
        </authorList>
    </citation>
    <scope>NUCLEOTIDE SEQUENCE [LARGE SCALE GENOMIC DNA]</scope>
    <source>
        <tissue evidence="3">Leaf</tissue>
    </source>
</reference>
<dbReference type="EMBL" id="CM004399">
    <property type="protein sequence ID" value="OAY33673.1"/>
    <property type="molecule type" value="Genomic_DNA"/>
</dbReference>
<accession>A0A2C9UQY0</accession>
<organism evidence="3">
    <name type="scientific">Manihot esculenta</name>
    <name type="common">Cassava</name>
    <name type="synonym">Jatropha manihot</name>
    <dbReference type="NCBI Taxonomy" id="3983"/>
    <lineage>
        <taxon>Eukaryota</taxon>
        <taxon>Viridiplantae</taxon>
        <taxon>Streptophyta</taxon>
        <taxon>Embryophyta</taxon>
        <taxon>Tracheophyta</taxon>
        <taxon>Spermatophyta</taxon>
        <taxon>Magnoliopsida</taxon>
        <taxon>eudicotyledons</taxon>
        <taxon>Gunneridae</taxon>
        <taxon>Pentapetalae</taxon>
        <taxon>rosids</taxon>
        <taxon>fabids</taxon>
        <taxon>Malpighiales</taxon>
        <taxon>Euphorbiaceae</taxon>
        <taxon>Crotonoideae</taxon>
        <taxon>Manihoteae</taxon>
        <taxon>Manihot</taxon>
    </lineage>
</organism>